<dbReference type="AlphaFoldDB" id="A0AAG5DHF8"/>
<reference evidence="2" key="1">
    <citation type="submission" date="2021-09" db="EMBL/GenBank/DDBJ databases">
        <authorList>
            <consortium name="Infravec"/>
            <person name="Campbell I L."/>
            <person name="Maslen G."/>
            <person name="Yates A."/>
        </authorList>
    </citation>
    <scope>NUCLEOTIDE SEQUENCE [LARGE SCALE GENOMIC DNA]</scope>
    <source>
        <strain evidence="2">Infravec2 EBRE</strain>
    </source>
</reference>
<evidence type="ECO:0000313" key="1">
    <source>
        <dbReference type="EnsemblMetazoa" id="ENSAATROPP010133"/>
    </source>
</evidence>
<reference evidence="1" key="2">
    <citation type="submission" date="2024-04" db="UniProtKB">
        <authorList>
            <consortium name="EnsemblMetazoa"/>
        </authorList>
    </citation>
    <scope>IDENTIFICATION</scope>
    <source>
        <strain evidence="1">EBRO</strain>
    </source>
</reference>
<evidence type="ECO:0000313" key="2">
    <source>
        <dbReference type="Proteomes" id="UP000075880"/>
    </source>
</evidence>
<dbReference type="EnsemblMetazoa" id="ENSAATROPT011283">
    <property type="protein sequence ID" value="ENSAATROPP010196"/>
    <property type="gene ID" value="ENSAATROPG009185"/>
</dbReference>
<accession>A0AAG5DHF8</accession>
<keyword evidence="2" id="KW-1185">Reference proteome</keyword>
<protein>
    <submittedName>
        <fullName evidence="1">Uncharacterized protein</fullName>
    </submittedName>
</protein>
<organism evidence="1 2">
    <name type="scientific">Anopheles atroparvus</name>
    <name type="common">European mosquito</name>
    <dbReference type="NCBI Taxonomy" id="41427"/>
    <lineage>
        <taxon>Eukaryota</taxon>
        <taxon>Metazoa</taxon>
        <taxon>Ecdysozoa</taxon>
        <taxon>Arthropoda</taxon>
        <taxon>Hexapoda</taxon>
        <taxon>Insecta</taxon>
        <taxon>Pterygota</taxon>
        <taxon>Neoptera</taxon>
        <taxon>Endopterygota</taxon>
        <taxon>Diptera</taxon>
        <taxon>Nematocera</taxon>
        <taxon>Culicoidea</taxon>
        <taxon>Culicidae</taxon>
        <taxon>Anophelinae</taxon>
        <taxon>Anopheles</taxon>
    </lineage>
</organism>
<proteinExistence type="predicted"/>
<dbReference type="Proteomes" id="UP000075880">
    <property type="component" value="Unassembled WGS sequence"/>
</dbReference>
<dbReference type="EnsemblMetazoa" id="ENSAATROPT011214">
    <property type="protein sequence ID" value="ENSAATROPP010133"/>
    <property type="gene ID" value="ENSAATROPG009127"/>
</dbReference>
<sequence length="32" mass="3672">LKESANDDRNAAAFNERTRTFCRLMNSGKVKK</sequence>
<name>A0AAG5DHF8_ANOAO</name>